<proteinExistence type="predicted"/>
<dbReference type="EMBL" id="BMKW01000002">
    <property type="protein sequence ID" value="GGJ03800.1"/>
    <property type="molecule type" value="Genomic_DNA"/>
</dbReference>
<comment type="caution">
    <text evidence="2">The sequence shown here is derived from an EMBL/GenBank/DDBJ whole genome shotgun (WGS) entry which is preliminary data.</text>
</comment>
<evidence type="ECO:0000313" key="3">
    <source>
        <dbReference type="Proteomes" id="UP000661507"/>
    </source>
</evidence>
<feature type="domain" description="Hedgehog/Intein (Hint)" evidence="1">
    <location>
        <begin position="106"/>
        <end position="243"/>
    </location>
</feature>
<dbReference type="AlphaFoldDB" id="A0A917NIP7"/>
<reference evidence="2" key="1">
    <citation type="journal article" date="2014" name="Int. J. Syst. Evol. Microbiol.">
        <title>Complete genome sequence of Corynebacterium casei LMG S-19264T (=DSM 44701T), isolated from a smear-ripened cheese.</title>
        <authorList>
            <consortium name="US DOE Joint Genome Institute (JGI-PGF)"/>
            <person name="Walter F."/>
            <person name="Albersmeier A."/>
            <person name="Kalinowski J."/>
            <person name="Ruckert C."/>
        </authorList>
    </citation>
    <scope>NUCLEOTIDE SEQUENCE</scope>
    <source>
        <strain evidence="2">CGMCC 1.3617</strain>
    </source>
</reference>
<name>A0A917NIP7_9PROT</name>
<keyword evidence="3" id="KW-1185">Reference proteome</keyword>
<dbReference type="InterPro" id="IPR036844">
    <property type="entry name" value="Hint_dom_sf"/>
</dbReference>
<evidence type="ECO:0000313" key="2">
    <source>
        <dbReference type="EMBL" id="GGJ03800.1"/>
    </source>
</evidence>
<dbReference type="SUPFAM" id="SSF51294">
    <property type="entry name" value="Hedgehog/intein (Hint) domain"/>
    <property type="match status" value="1"/>
</dbReference>
<dbReference type="Proteomes" id="UP000661507">
    <property type="component" value="Unassembled WGS sequence"/>
</dbReference>
<dbReference type="Pfam" id="PF13403">
    <property type="entry name" value="Hint_2"/>
    <property type="match status" value="1"/>
</dbReference>
<accession>A0A917NIP7</accession>
<protein>
    <recommendedName>
        <fullName evidence="1">Hedgehog/Intein (Hint) domain-containing protein</fullName>
    </recommendedName>
</protein>
<dbReference type="RefSeq" id="WP_188965691.1">
    <property type="nucleotide sequence ID" value="NZ_BMKW01000002.1"/>
</dbReference>
<evidence type="ECO:0000259" key="1">
    <source>
        <dbReference type="Pfam" id="PF13403"/>
    </source>
</evidence>
<gene>
    <name evidence="2" type="ORF">GCM10011320_08520</name>
</gene>
<sequence length="307" mass="32212">MSTASLSLVSLTTPIDVTTAESATVNYSLDSGAQTVSFIVTATPVGGGSPIVVGQSGGFSGAGGGQTTFDLTNISALDPSQDYVFSVESSDGVVGGNPIGPIDVACFAEGTLILTERGEVPVEQLRVGDLAMTMHGGTAPLRPILWIGHTRLDIARHPDPAKAAPIVVSAGALGNGMPRRDLRLSPEHALFLDGLLVPVNLLVNGTTIVQEAWCQTVTYWHVELPTHGLLVSEGVVSESYFDDGNRQLFDNRGATVLVKDFVTARQSGRYDDTACAPVLRGGVALDRLRARIAERAEAMMDGRRTAA</sequence>
<dbReference type="Gene3D" id="2.170.16.10">
    <property type="entry name" value="Hedgehog/Intein (Hint) domain"/>
    <property type="match status" value="1"/>
</dbReference>
<dbReference type="InterPro" id="IPR028992">
    <property type="entry name" value="Hedgehog/Intein_dom"/>
</dbReference>
<organism evidence="2 3">
    <name type="scientific">Neoroseomonas lacus</name>
    <dbReference type="NCBI Taxonomy" id="287609"/>
    <lineage>
        <taxon>Bacteria</taxon>
        <taxon>Pseudomonadati</taxon>
        <taxon>Pseudomonadota</taxon>
        <taxon>Alphaproteobacteria</taxon>
        <taxon>Acetobacterales</taxon>
        <taxon>Acetobacteraceae</taxon>
        <taxon>Neoroseomonas</taxon>
    </lineage>
</organism>
<reference evidence="2" key="2">
    <citation type="submission" date="2020-09" db="EMBL/GenBank/DDBJ databases">
        <authorList>
            <person name="Sun Q."/>
            <person name="Zhou Y."/>
        </authorList>
    </citation>
    <scope>NUCLEOTIDE SEQUENCE</scope>
    <source>
        <strain evidence="2">CGMCC 1.3617</strain>
    </source>
</reference>